<dbReference type="InterPro" id="IPR016912">
    <property type="entry name" value="Phage_P2_GpU"/>
</dbReference>
<reference evidence="1 2" key="1">
    <citation type="submission" date="2018-06" db="EMBL/GenBank/DDBJ databases">
        <authorList>
            <consortium name="Pathogen Informatics"/>
            <person name="Doyle S."/>
        </authorList>
    </citation>
    <scope>NUCLEOTIDE SEQUENCE [LARGE SCALE GENOMIC DNA]</scope>
    <source>
        <strain evidence="1 2">NCTC11967</strain>
    </source>
</reference>
<organism evidence="1 2">
    <name type="scientific">Yokenella regensburgei</name>
    <dbReference type="NCBI Taxonomy" id="158877"/>
    <lineage>
        <taxon>Bacteria</taxon>
        <taxon>Pseudomonadati</taxon>
        <taxon>Pseudomonadota</taxon>
        <taxon>Gammaproteobacteria</taxon>
        <taxon>Enterobacterales</taxon>
        <taxon>Enterobacteriaceae</taxon>
        <taxon>Yokenella</taxon>
    </lineage>
</organism>
<dbReference type="RefSeq" id="WP_038255064.1">
    <property type="nucleotide sequence ID" value="NZ_UAVL01000007.1"/>
</dbReference>
<proteinExistence type="predicted"/>
<evidence type="ECO:0000313" key="2">
    <source>
        <dbReference type="Proteomes" id="UP000251313"/>
    </source>
</evidence>
<evidence type="ECO:0000313" key="1">
    <source>
        <dbReference type="EMBL" id="SQA62708.1"/>
    </source>
</evidence>
<sequence length="161" mass="17734">MMLALGMFVFERRTLPYQSTQYSKDYRWASNDRIGRLPAYQFLGDGESALQLSGTLYPEITGGRISLQALELMANEARAWPLIEGTGNILGMFIVDKITAANTELLSNGAARKIDFTISLKRVDESMIAMFGDLKNQASELLDSAIKQAEKWQGSFGGIAG</sequence>
<dbReference type="InterPro" id="IPR009734">
    <property type="entry name" value="Myoviridae_GpU"/>
</dbReference>
<dbReference type="AlphaFoldDB" id="A0AB38FVP8"/>
<accession>A0AB38FVP8</accession>
<gene>
    <name evidence="1" type="ORF">NCTC11967_01712</name>
</gene>
<name>A0AB38FVP8_9ENTR</name>
<comment type="caution">
    <text evidence="1">The sequence shown here is derived from an EMBL/GenBank/DDBJ whole genome shotgun (WGS) entry which is preliminary data.</text>
</comment>
<protein>
    <submittedName>
        <fullName evidence="1">Phage protein U</fullName>
    </submittedName>
</protein>
<dbReference type="PIRSF" id="PIRSF029208">
    <property type="entry name" value="Phage_tail_GPU"/>
    <property type="match status" value="1"/>
</dbReference>
<dbReference type="Proteomes" id="UP000251313">
    <property type="component" value="Unassembled WGS sequence"/>
</dbReference>
<dbReference type="Pfam" id="PF06995">
    <property type="entry name" value="Phage_P2_GpU"/>
    <property type="match status" value="1"/>
</dbReference>
<dbReference type="EMBL" id="UAVL01000007">
    <property type="protein sequence ID" value="SQA62708.1"/>
    <property type="molecule type" value="Genomic_DNA"/>
</dbReference>